<evidence type="ECO:0000313" key="2">
    <source>
        <dbReference type="EMBL" id="EEF46530.1"/>
    </source>
</evidence>
<reference evidence="3" key="1">
    <citation type="journal article" date="2010" name="Nat. Biotechnol.">
        <title>Draft genome sequence of the oilseed species Ricinus communis.</title>
        <authorList>
            <person name="Chan A.P."/>
            <person name="Crabtree J."/>
            <person name="Zhao Q."/>
            <person name="Lorenzi H."/>
            <person name="Orvis J."/>
            <person name="Puiu D."/>
            <person name="Melake-Berhan A."/>
            <person name="Jones K.M."/>
            <person name="Redman J."/>
            <person name="Chen G."/>
            <person name="Cahoon E.B."/>
            <person name="Gedil M."/>
            <person name="Stanke M."/>
            <person name="Haas B.J."/>
            <person name="Wortman J.R."/>
            <person name="Fraser-Liggett C.M."/>
            <person name="Ravel J."/>
            <person name="Rabinowicz P.D."/>
        </authorList>
    </citation>
    <scope>NUCLEOTIDE SEQUENCE [LARGE SCALE GENOMIC DNA]</scope>
    <source>
        <strain evidence="3">cv. Hale</strain>
    </source>
</reference>
<dbReference type="EMBL" id="EQ973800">
    <property type="protein sequence ID" value="EEF46530.1"/>
    <property type="molecule type" value="Genomic_DNA"/>
</dbReference>
<evidence type="ECO:0000256" key="1">
    <source>
        <dbReference type="SAM" id="MobiDB-lite"/>
    </source>
</evidence>
<dbReference type="AlphaFoldDB" id="B9RQ42"/>
<sequence>MDLLDLRPMRIDSEIEETLRRFCRDKDLQKSSSRKSKVSDSQKTIPYVFALPAFQRCLEDGPNTSERQPRSGFPTGRGTGDGHVEAHHDLQA</sequence>
<accession>B9RQ42</accession>
<dbReference type="PANTHER" id="PTHR48161">
    <property type="entry name" value="BNACNNG12870D PROTEIN"/>
    <property type="match status" value="1"/>
</dbReference>
<dbReference type="InParanoid" id="B9RQ42"/>
<evidence type="ECO:0000313" key="3">
    <source>
        <dbReference type="Proteomes" id="UP000008311"/>
    </source>
</evidence>
<feature type="region of interest" description="Disordered" evidence="1">
    <location>
        <begin position="58"/>
        <end position="92"/>
    </location>
</feature>
<gene>
    <name evidence="2" type="ORF">RCOM_0953920</name>
</gene>
<dbReference type="Proteomes" id="UP000008311">
    <property type="component" value="Unassembled WGS sequence"/>
</dbReference>
<dbReference type="PANTHER" id="PTHR48161:SF1">
    <property type="entry name" value="(RAPE) HYPOTHETICAL PROTEIN"/>
    <property type="match status" value="1"/>
</dbReference>
<protein>
    <submittedName>
        <fullName evidence="2">Uncharacterized protein</fullName>
    </submittedName>
</protein>
<name>B9RQ42_RICCO</name>
<keyword evidence="3" id="KW-1185">Reference proteome</keyword>
<feature type="compositionally biased region" description="Basic and acidic residues" evidence="1">
    <location>
        <begin position="80"/>
        <end position="92"/>
    </location>
</feature>
<organism evidence="2 3">
    <name type="scientific">Ricinus communis</name>
    <name type="common">Castor bean</name>
    <dbReference type="NCBI Taxonomy" id="3988"/>
    <lineage>
        <taxon>Eukaryota</taxon>
        <taxon>Viridiplantae</taxon>
        <taxon>Streptophyta</taxon>
        <taxon>Embryophyta</taxon>
        <taxon>Tracheophyta</taxon>
        <taxon>Spermatophyta</taxon>
        <taxon>Magnoliopsida</taxon>
        <taxon>eudicotyledons</taxon>
        <taxon>Gunneridae</taxon>
        <taxon>Pentapetalae</taxon>
        <taxon>rosids</taxon>
        <taxon>fabids</taxon>
        <taxon>Malpighiales</taxon>
        <taxon>Euphorbiaceae</taxon>
        <taxon>Acalyphoideae</taxon>
        <taxon>Acalypheae</taxon>
        <taxon>Ricinus</taxon>
    </lineage>
</organism>
<proteinExistence type="predicted"/>